<proteinExistence type="predicted"/>
<keyword evidence="2" id="KW-1185">Reference proteome</keyword>
<name>A0ABD3RSY1_9STRA</name>
<organism evidence="1 2">
    <name type="scientific">Cyclostephanos tholiformis</name>
    <dbReference type="NCBI Taxonomy" id="382380"/>
    <lineage>
        <taxon>Eukaryota</taxon>
        <taxon>Sar</taxon>
        <taxon>Stramenopiles</taxon>
        <taxon>Ochrophyta</taxon>
        <taxon>Bacillariophyta</taxon>
        <taxon>Coscinodiscophyceae</taxon>
        <taxon>Thalassiosirophycidae</taxon>
        <taxon>Stephanodiscales</taxon>
        <taxon>Stephanodiscaceae</taxon>
        <taxon>Cyclostephanos</taxon>
    </lineage>
</organism>
<evidence type="ECO:0000313" key="1">
    <source>
        <dbReference type="EMBL" id="KAL3815993.1"/>
    </source>
</evidence>
<reference evidence="1 2" key="1">
    <citation type="submission" date="2024-10" db="EMBL/GenBank/DDBJ databases">
        <title>Updated reference genomes for cyclostephanoid diatoms.</title>
        <authorList>
            <person name="Roberts W.R."/>
            <person name="Alverson A.J."/>
        </authorList>
    </citation>
    <scope>NUCLEOTIDE SEQUENCE [LARGE SCALE GENOMIC DNA]</scope>
    <source>
        <strain evidence="1 2">AJA228-03</strain>
    </source>
</reference>
<dbReference type="EMBL" id="JALLPB020000170">
    <property type="protein sequence ID" value="KAL3815993.1"/>
    <property type="molecule type" value="Genomic_DNA"/>
</dbReference>
<dbReference type="AlphaFoldDB" id="A0ABD3RSY1"/>
<protein>
    <submittedName>
        <fullName evidence="1">Uncharacterized protein</fullName>
    </submittedName>
</protein>
<evidence type="ECO:0000313" key="2">
    <source>
        <dbReference type="Proteomes" id="UP001530377"/>
    </source>
</evidence>
<sequence>MVFNATTSGNNQPGHSHDFCVSIASKVNSESDFPVECMQYNEAVTILNSQSSSNPYAGMSPGEAIDAKRAKSEGHLNSAQIKRRMTTRKNGRFF</sequence>
<dbReference type="Proteomes" id="UP001530377">
    <property type="component" value="Unassembled WGS sequence"/>
</dbReference>
<accession>A0ABD3RSY1</accession>
<comment type="caution">
    <text evidence="1">The sequence shown here is derived from an EMBL/GenBank/DDBJ whole genome shotgun (WGS) entry which is preliminary data.</text>
</comment>
<gene>
    <name evidence="1" type="ORF">ACHAXA_010653</name>
</gene>